<evidence type="ECO:0000256" key="6">
    <source>
        <dbReference type="ARBA" id="ARBA00034908"/>
    </source>
</evidence>
<reference evidence="8 9" key="1">
    <citation type="journal article" date="2024" name="bioRxiv">
        <title>A reference genome for Trichogramma kaykai: A tiny desert-dwelling parasitoid wasp with competing sex-ratio distorters.</title>
        <authorList>
            <person name="Culotta J."/>
            <person name="Lindsey A.R."/>
        </authorList>
    </citation>
    <scope>NUCLEOTIDE SEQUENCE [LARGE SCALE GENOMIC DNA]</scope>
    <source>
        <strain evidence="8 9">KSX58</strain>
    </source>
</reference>
<dbReference type="InterPro" id="IPR040043">
    <property type="entry name" value="ACTMAP"/>
</dbReference>
<dbReference type="AlphaFoldDB" id="A0ABD2VZK8"/>
<dbReference type="Proteomes" id="UP001627154">
    <property type="component" value="Unassembled WGS sequence"/>
</dbReference>
<sequence length="155" mass="17816">MNRSVSEDFLDLDVSRTLYEDWEDREPLESNKLEDKYDKDGIGSHISELPNEDRLSNKSRYFECFTSQSSIPSSLEQLNVESEPKLILRAKKSMTKILKIRLLDDIKSRSNQILDELKGGSLILIAYDADHNHQPCKKKGHKAHWALLIGMIATK</sequence>
<evidence type="ECO:0000256" key="7">
    <source>
        <dbReference type="ARBA" id="ARBA00049041"/>
    </source>
</evidence>
<accession>A0ABD2VZK8</accession>
<proteinExistence type="inferred from homology"/>
<comment type="similarity">
    <text evidence="4">Belongs to the ACTMAP family.</text>
</comment>
<dbReference type="PANTHER" id="PTHR28631">
    <property type="entry name" value="UPF0692 PROTEIN C19ORF54"/>
    <property type="match status" value="1"/>
</dbReference>
<gene>
    <name evidence="8" type="ORF">TKK_018618</name>
</gene>
<comment type="catalytic activity">
    <reaction evidence="7">
        <text>N-terminal N(alpha)-acetyl-L-cysteinyl-L-aspartyl-[protein] + H2O = N-terminal L-aspartyl-[protein] + N-acetyl-L-cysteine</text>
        <dbReference type="Rhea" id="RHEA:74579"/>
        <dbReference type="Rhea" id="RHEA-COMP:12669"/>
        <dbReference type="Rhea" id="RHEA-COMP:18395"/>
        <dbReference type="ChEBI" id="CHEBI:15377"/>
        <dbReference type="ChEBI" id="CHEBI:64720"/>
        <dbReference type="ChEBI" id="CHEBI:78236"/>
        <dbReference type="ChEBI" id="CHEBI:193599"/>
    </reaction>
    <physiologicalReaction direction="left-to-right" evidence="7">
        <dbReference type="Rhea" id="RHEA:74580"/>
    </physiologicalReaction>
</comment>
<name>A0ABD2VZK8_9HYME</name>
<keyword evidence="2" id="KW-0645">Protease</keyword>
<dbReference type="PANTHER" id="PTHR28631:SF1">
    <property type="entry name" value="ACTIN MATURATION PROTEASE"/>
    <property type="match status" value="1"/>
</dbReference>
<dbReference type="EMBL" id="JBJJXI010000151">
    <property type="protein sequence ID" value="KAL3385905.1"/>
    <property type="molecule type" value="Genomic_DNA"/>
</dbReference>
<dbReference type="GO" id="GO:0006508">
    <property type="term" value="P:proteolysis"/>
    <property type="evidence" value="ECO:0007669"/>
    <property type="project" value="UniProtKB-KW"/>
</dbReference>
<comment type="caution">
    <text evidence="8">The sequence shown here is derived from an EMBL/GenBank/DDBJ whole genome shotgun (WGS) entry which is preliminary data.</text>
</comment>
<evidence type="ECO:0000256" key="3">
    <source>
        <dbReference type="ARBA" id="ARBA00022801"/>
    </source>
</evidence>
<dbReference type="GO" id="GO:0004177">
    <property type="term" value="F:aminopeptidase activity"/>
    <property type="evidence" value="ECO:0007669"/>
    <property type="project" value="UniProtKB-KW"/>
</dbReference>
<keyword evidence="1" id="KW-0031">Aminopeptidase</keyword>
<evidence type="ECO:0000313" key="9">
    <source>
        <dbReference type="Proteomes" id="UP001627154"/>
    </source>
</evidence>
<protein>
    <recommendedName>
        <fullName evidence="5">Actin maturation protease</fullName>
    </recommendedName>
    <alternativeName>
        <fullName evidence="6">Actin aminopeptidase ACTMAP</fullName>
    </alternativeName>
</protein>
<keyword evidence="3" id="KW-0378">Hydrolase</keyword>
<evidence type="ECO:0000313" key="8">
    <source>
        <dbReference type="EMBL" id="KAL3385905.1"/>
    </source>
</evidence>
<evidence type="ECO:0000256" key="5">
    <source>
        <dbReference type="ARBA" id="ARBA00034848"/>
    </source>
</evidence>
<keyword evidence="9" id="KW-1185">Reference proteome</keyword>
<dbReference type="Pfam" id="PF21646">
    <property type="entry name" value="ACTMAP-like_C"/>
    <property type="match status" value="1"/>
</dbReference>
<evidence type="ECO:0000256" key="4">
    <source>
        <dbReference type="ARBA" id="ARBA00034725"/>
    </source>
</evidence>
<evidence type="ECO:0000256" key="1">
    <source>
        <dbReference type="ARBA" id="ARBA00022438"/>
    </source>
</evidence>
<evidence type="ECO:0000256" key="2">
    <source>
        <dbReference type="ARBA" id="ARBA00022670"/>
    </source>
</evidence>
<organism evidence="8 9">
    <name type="scientific">Trichogramma kaykai</name>
    <dbReference type="NCBI Taxonomy" id="54128"/>
    <lineage>
        <taxon>Eukaryota</taxon>
        <taxon>Metazoa</taxon>
        <taxon>Ecdysozoa</taxon>
        <taxon>Arthropoda</taxon>
        <taxon>Hexapoda</taxon>
        <taxon>Insecta</taxon>
        <taxon>Pterygota</taxon>
        <taxon>Neoptera</taxon>
        <taxon>Endopterygota</taxon>
        <taxon>Hymenoptera</taxon>
        <taxon>Apocrita</taxon>
        <taxon>Proctotrupomorpha</taxon>
        <taxon>Chalcidoidea</taxon>
        <taxon>Trichogrammatidae</taxon>
        <taxon>Trichogramma</taxon>
    </lineage>
</organism>